<dbReference type="AlphaFoldDB" id="A0AAD2J5J3"/>
<dbReference type="RefSeq" id="WP_054458562.1">
    <property type="nucleotide sequence ID" value="NZ_CYTK01000015.1"/>
</dbReference>
<name>A0AAD2J5J3_ACHAE</name>
<dbReference type="NCBIfam" id="TIGR03661">
    <property type="entry name" value="T1SS_VCA0849"/>
    <property type="match status" value="1"/>
</dbReference>
<evidence type="ECO:0000313" key="1">
    <source>
        <dbReference type="EMBL" id="CUJ76222.1"/>
    </source>
</evidence>
<gene>
    <name evidence="1" type="ORF">ERS370000_05860</name>
</gene>
<dbReference type="Proteomes" id="UP000044098">
    <property type="component" value="Unassembled WGS sequence"/>
</dbReference>
<dbReference type="EMBL" id="CYTK01000015">
    <property type="protein sequence ID" value="CUJ76222.1"/>
    <property type="molecule type" value="Genomic_DNA"/>
</dbReference>
<protein>
    <submittedName>
        <fullName evidence="1">Type I secretion C-terminal target domain (VC_A0849 subclass)</fullName>
    </submittedName>
</protein>
<organism evidence="1 2">
    <name type="scientific">Achromobacter aegrifaciens</name>
    <dbReference type="NCBI Taxonomy" id="1287736"/>
    <lineage>
        <taxon>Bacteria</taxon>
        <taxon>Pseudomonadati</taxon>
        <taxon>Pseudomonadota</taxon>
        <taxon>Betaproteobacteria</taxon>
        <taxon>Burkholderiales</taxon>
        <taxon>Alcaligenaceae</taxon>
        <taxon>Achromobacter</taxon>
    </lineage>
</organism>
<dbReference type="InterPro" id="IPR019960">
    <property type="entry name" value="T1SS_VCA0849"/>
</dbReference>
<evidence type="ECO:0000313" key="2">
    <source>
        <dbReference type="Proteomes" id="UP000044098"/>
    </source>
</evidence>
<proteinExistence type="predicted"/>
<sequence length="78" mass="8683">MLVGENDSTLTKYLDFRKEGYNTVIDVNTQGKLGTQGADQKIVLENVDLTHDAYGQFMNNQAIINDLLQKGKLNVDHG</sequence>
<comment type="caution">
    <text evidence="1">The sequence shown here is derived from an EMBL/GenBank/DDBJ whole genome shotgun (WGS) entry which is preliminary data.</text>
</comment>
<reference evidence="1 2" key="1">
    <citation type="submission" date="2015-09" db="EMBL/GenBank/DDBJ databases">
        <authorList>
            <consortium name="Pathogen Informatics"/>
        </authorList>
    </citation>
    <scope>NUCLEOTIDE SEQUENCE [LARGE SCALE GENOMIC DNA]</scope>
    <source>
        <strain evidence="1 2">2789STDY5608625</strain>
    </source>
</reference>
<accession>A0AAD2J5J3</accession>